<evidence type="ECO:0000259" key="13">
    <source>
        <dbReference type="PROSITE" id="PS50240"/>
    </source>
</evidence>
<sequence length="1591" mass="174926">MFTQDLSALLCGISWFALSFLSISPGRALLHSGNSSSPSQCGGVLRAGSGVISSPIQPAGVPSRYPDNLRCGWTIVTPKSRRVRLVFSTFDLQFSDHCQADYVKIIQDGESETASSTVYCGRDQALPPPVLSTGSVLRVLFVTDGSLGGAGFSVFYQSVRVDAPDAPVIVWLEQNLADSMAKLQTLPADPADYLSSGSIVTNTMLKYRPANWSALAVDYHNRDFFWSDPKLKLVWHGEMSGDTLVAEPLYSGTSSAVAGLAVDWLARTVYWTDAAYNWIMVSNYDGSRHRVLVEDGLDEPSGIVVHPSQGWLFWADQGSKSRIERSRLDGQDRRVLIGAEAGYPVGITVDYPHDRLYWTAHGPTGTSSIFSASIDGESLMEHVRVDYNQYVFNDLTIFKEYLYVTDSTNQLHCYQKDAGMAHYFSFNLGVRRPFGITSFADNNYVFESSWCDRNPCEYLCVSTDEHRHRCLCQLGYHAVEDGTCVRDSDVQIPPPKLFVVARDSICMYPDNVADMPLSGAGGTGPGQCILRDLPEATAMTTDVQDSRLFYSLLGEGGTLYSVRLRNNENVVTVVGGTGAVHGMAVDWLAKLLYWTDSLLNHIAMATYDGRHRKILLRDDMDQPGSIALDPHERFIFWTYLTSGASQLERAGLDGSSRIVILREVMEPRGIALDYNSKRLYLAERGTGTIRTFDYSGRDWRTVYAKREAMFTGLALYKDYLFWTQWNPAELHAVNRKTGKLERKLPLSGVAESPYGVAMYAESRQPLGQSPCSNSSHGCQQLCLPAPLPSDFVCDCAIGYTLGEDGSSCTSDLVKDNFILVTDTVLHGIYQVDLSTPDPTLQALPLTNVSNPLSVGYDPLLGMVYWSDVTKGTISRASLAGGNQEVIVTSNHGEAPYSIVVDSRLLFWTDVESNSIKVCRLDGAYQMTLVNTSASPRALTTFANEGLLFWTWWGEDSAGISKSSMDGRNVEVLLSNNGGFLHGLAVDALERRLYWTDADVHTIESIDLDTGSDRQTTPLGFASRPFGLAVEVSHILWTDQGSRRLMRADRATGTNVEIVGSLDLARPNGMHCQARSSNSVVNNGCSLSNGGCSGLCLPTPTGRTCACADGVAADEDGSCPFGEEDKSVDKVTQLEFINRPHDLTLEVGMEINQMCSSNQPSASVKWQKDFMPLPLGQTGGIYVLSDGALVILDVDETHRGFYTCTITGTTGDVIEASAEFQFSPQEVFEMTPELAVIQEGEDYILTCSARPASYVIRWEKDGAPVQLSDMVHVISGDSLIIREAVVSDSGKYTCIAQTLGGVRVAEVTARVTVTAQQAVQEVCGTVTSPEALGLSEVGSEGAEEEEDRTFRIVGGTTAKRGSSPWIVRLWVNEDRTHFCGGALLNRYWVLTGAHCITEYSLGREDIKIRLGDHDSYSDEGSERLVGVQHIKVHDEFVDSDYDGDLALVKLAEPVERFTDYLRPLCLPSKALARELLKPGRKGKVAGWGRLVEGGPFPRYLTEVDVPIVGQQKCIRSTTYLVTERMFCAGYKKKKGDACRGDSGGPFSIEHEGRWYQLGIVSWGEGCGREGKYGFYTRLVKFLQWINQYMEEH</sequence>
<dbReference type="GeneID" id="110989171"/>
<dbReference type="Pfam" id="PF14670">
    <property type="entry name" value="FXa_inhibition"/>
    <property type="match status" value="2"/>
</dbReference>
<feature type="repeat" description="LDL-receptor class B" evidence="10">
    <location>
        <begin position="861"/>
        <end position="904"/>
    </location>
</feature>
<dbReference type="PANTHER" id="PTHR46513">
    <property type="entry name" value="VITELLOGENIN RECEPTOR-LIKE PROTEIN-RELATED-RELATED"/>
    <property type="match status" value="1"/>
</dbReference>
<dbReference type="FunFam" id="2.40.10.10:FF:000120">
    <property type="entry name" value="Putative serine protease"/>
    <property type="match status" value="1"/>
</dbReference>
<keyword evidence="8" id="KW-0325">Glycoprotein</keyword>
<evidence type="ECO:0000256" key="5">
    <source>
        <dbReference type="ARBA" id="ARBA00022801"/>
    </source>
</evidence>
<dbReference type="GO" id="GO:0004252">
    <property type="term" value="F:serine-type endopeptidase activity"/>
    <property type="evidence" value="ECO:0007669"/>
    <property type="project" value="InterPro"/>
</dbReference>
<feature type="domain" description="Peptidase S1" evidence="13">
    <location>
        <begin position="1351"/>
        <end position="1589"/>
    </location>
</feature>
<evidence type="ECO:0000256" key="10">
    <source>
        <dbReference type="PROSITE-ProRule" id="PRU00461"/>
    </source>
</evidence>
<dbReference type="InterPro" id="IPR043504">
    <property type="entry name" value="Peptidase_S1_PA_chymotrypsin"/>
</dbReference>
<dbReference type="Pfam" id="PF13927">
    <property type="entry name" value="Ig_3"/>
    <property type="match status" value="1"/>
</dbReference>
<dbReference type="InterPro" id="IPR003599">
    <property type="entry name" value="Ig_sub"/>
</dbReference>
<keyword evidence="2" id="KW-0645">Protease</keyword>
<dbReference type="SMART" id="SM00042">
    <property type="entry name" value="CUB"/>
    <property type="match status" value="1"/>
</dbReference>
<name>A0A8B7ZUD1_ACAPL</name>
<evidence type="ECO:0000256" key="4">
    <source>
        <dbReference type="ARBA" id="ARBA00022737"/>
    </source>
</evidence>
<dbReference type="InterPro" id="IPR001254">
    <property type="entry name" value="Trypsin_dom"/>
</dbReference>
<dbReference type="InterPro" id="IPR003598">
    <property type="entry name" value="Ig_sub2"/>
</dbReference>
<dbReference type="Pfam" id="PF00089">
    <property type="entry name" value="Trypsin"/>
    <property type="match status" value="1"/>
</dbReference>
<dbReference type="Gene3D" id="2.120.10.30">
    <property type="entry name" value="TolB, C-terminal domain"/>
    <property type="match status" value="3"/>
</dbReference>
<dbReference type="FunFam" id="2.120.10.30:FF:000241">
    <property type="entry name" value="Low-density lipoprotein receptor-related protein 6"/>
    <property type="match status" value="2"/>
</dbReference>
<evidence type="ECO:0000256" key="1">
    <source>
        <dbReference type="ARBA" id="ARBA00022536"/>
    </source>
</evidence>
<proteinExistence type="predicted"/>
<evidence type="ECO:0000313" key="15">
    <source>
        <dbReference type="Proteomes" id="UP000694845"/>
    </source>
</evidence>
<dbReference type="CDD" id="cd00041">
    <property type="entry name" value="CUB"/>
    <property type="match status" value="1"/>
</dbReference>
<evidence type="ECO:0000256" key="3">
    <source>
        <dbReference type="ARBA" id="ARBA00022729"/>
    </source>
</evidence>
<dbReference type="FunFam" id="2.60.120.290:FF:000005">
    <property type="entry name" value="Procollagen C-endopeptidase enhancer 1"/>
    <property type="match status" value="1"/>
</dbReference>
<comment type="caution">
    <text evidence="9">Lacks conserved residue(s) required for the propagation of feature annotation.</text>
</comment>
<dbReference type="InterPro" id="IPR035914">
    <property type="entry name" value="Sperma_CUB_dom_sf"/>
</dbReference>
<dbReference type="SMART" id="SM00409">
    <property type="entry name" value="IG"/>
    <property type="match status" value="2"/>
</dbReference>
<dbReference type="PROSITE" id="PS01186">
    <property type="entry name" value="EGF_2"/>
    <property type="match status" value="1"/>
</dbReference>
<evidence type="ECO:0000313" key="16">
    <source>
        <dbReference type="RefSeq" id="XP_022109029.1"/>
    </source>
</evidence>
<dbReference type="InterPro" id="IPR036179">
    <property type="entry name" value="Ig-like_dom_sf"/>
</dbReference>
<dbReference type="Gene3D" id="2.60.40.10">
    <property type="entry name" value="Immunoglobulins"/>
    <property type="match status" value="2"/>
</dbReference>
<evidence type="ECO:0000256" key="7">
    <source>
        <dbReference type="ARBA" id="ARBA00023157"/>
    </source>
</evidence>
<feature type="repeat" description="LDL-receptor class B" evidence="10">
    <location>
        <begin position="590"/>
        <end position="632"/>
    </location>
</feature>
<keyword evidence="6" id="KW-0720">Serine protease</keyword>
<dbReference type="InterPro" id="IPR000033">
    <property type="entry name" value="LDLR_classB_rpt"/>
</dbReference>
<evidence type="ECO:0000256" key="8">
    <source>
        <dbReference type="ARBA" id="ARBA00023180"/>
    </source>
</evidence>
<feature type="signal peptide" evidence="11">
    <location>
        <begin position="1"/>
        <end position="28"/>
    </location>
</feature>
<dbReference type="InterPro" id="IPR011042">
    <property type="entry name" value="6-blade_b-propeller_TolB-like"/>
</dbReference>
<protein>
    <submittedName>
        <fullName evidence="16">Low-density lipoprotein receptor-related protein 4-like</fullName>
    </submittedName>
</protein>
<dbReference type="Gene3D" id="2.40.10.10">
    <property type="entry name" value="Trypsin-like serine proteases"/>
    <property type="match status" value="2"/>
</dbReference>
<feature type="repeat" description="LDL-receptor class B" evidence="10">
    <location>
        <begin position="310"/>
        <end position="353"/>
    </location>
</feature>
<dbReference type="Proteomes" id="UP000694845">
    <property type="component" value="Unplaced"/>
</dbReference>
<dbReference type="InterPro" id="IPR009003">
    <property type="entry name" value="Peptidase_S1_PA"/>
</dbReference>
<evidence type="ECO:0000259" key="14">
    <source>
        <dbReference type="PROSITE" id="PS50835"/>
    </source>
</evidence>
<evidence type="ECO:0000256" key="11">
    <source>
        <dbReference type="SAM" id="SignalP"/>
    </source>
</evidence>
<feature type="domain" description="Ig-like" evidence="14">
    <location>
        <begin position="1223"/>
        <end position="1311"/>
    </location>
</feature>
<dbReference type="PANTHER" id="PTHR46513:SF44">
    <property type="entry name" value="LDL RECEPTOR RELATED PROTEIN 4"/>
    <property type="match status" value="1"/>
</dbReference>
<evidence type="ECO:0000259" key="12">
    <source>
        <dbReference type="PROSITE" id="PS01180"/>
    </source>
</evidence>
<dbReference type="PRINTS" id="PR00722">
    <property type="entry name" value="CHYMOTRYPSIN"/>
</dbReference>
<dbReference type="PROSITE" id="PS50240">
    <property type="entry name" value="TRYPSIN_DOM"/>
    <property type="match status" value="1"/>
</dbReference>
<dbReference type="InterPro" id="IPR000742">
    <property type="entry name" value="EGF"/>
</dbReference>
<dbReference type="GO" id="GO:0006508">
    <property type="term" value="P:proteolysis"/>
    <property type="evidence" value="ECO:0007669"/>
    <property type="project" value="UniProtKB-KW"/>
</dbReference>
<dbReference type="SMART" id="SM00135">
    <property type="entry name" value="LY"/>
    <property type="match status" value="14"/>
</dbReference>
<keyword evidence="15" id="KW-1185">Reference proteome</keyword>
<keyword evidence="7" id="KW-1015">Disulfide bond</keyword>
<dbReference type="SUPFAM" id="SSF57196">
    <property type="entry name" value="EGF/Laminin"/>
    <property type="match status" value="2"/>
</dbReference>
<keyword evidence="5" id="KW-0378">Hydrolase</keyword>
<dbReference type="InterPro" id="IPR007110">
    <property type="entry name" value="Ig-like_dom"/>
</dbReference>
<reference evidence="16" key="1">
    <citation type="submission" date="2025-08" db="UniProtKB">
        <authorList>
            <consortium name="RefSeq"/>
        </authorList>
    </citation>
    <scope>IDENTIFICATION</scope>
</reference>
<dbReference type="FunFam" id="2.120.10.30:FF:000132">
    <property type="entry name" value="Uncharacterized protein"/>
    <property type="match status" value="1"/>
</dbReference>
<keyword evidence="3 11" id="KW-0732">Signal</keyword>
<feature type="domain" description="CUB" evidence="12">
    <location>
        <begin position="41"/>
        <end position="159"/>
    </location>
</feature>
<dbReference type="SUPFAM" id="SSF49854">
    <property type="entry name" value="Spermadhesin, CUB domain"/>
    <property type="match status" value="1"/>
</dbReference>
<gene>
    <name evidence="16" type="primary">LOC110989171</name>
</gene>
<dbReference type="PROSITE" id="PS51120">
    <property type="entry name" value="LDLRB"/>
    <property type="match status" value="7"/>
</dbReference>
<dbReference type="OrthoDB" id="9990982at2759"/>
<evidence type="ECO:0000256" key="6">
    <source>
        <dbReference type="ARBA" id="ARBA00022825"/>
    </source>
</evidence>
<dbReference type="Pfam" id="PF00058">
    <property type="entry name" value="Ldl_recept_b"/>
    <property type="match status" value="4"/>
</dbReference>
<feature type="chain" id="PRO_5034891510" evidence="11">
    <location>
        <begin position="29"/>
        <end position="1591"/>
    </location>
</feature>
<dbReference type="RefSeq" id="XP_022109029.1">
    <property type="nucleotide sequence ID" value="XM_022253337.1"/>
</dbReference>
<dbReference type="PROSITE" id="PS50835">
    <property type="entry name" value="IG_LIKE"/>
    <property type="match status" value="2"/>
</dbReference>
<dbReference type="InterPro" id="IPR013783">
    <property type="entry name" value="Ig-like_fold"/>
</dbReference>
<dbReference type="Pfam" id="PF00431">
    <property type="entry name" value="CUB"/>
    <property type="match status" value="1"/>
</dbReference>
<dbReference type="SMART" id="SM00020">
    <property type="entry name" value="Tryp_SPc"/>
    <property type="match status" value="1"/>
</dbReference>
<dbReference type="SMART" id="SM00181">
    <property type="entry name" value="EGF"/>
    <property type="match status" value="3"/>
</dbReference>
<feature type="repeat" description="LDL-receptor class B" evidence="10">
    <location>
        <begin position="945"/>
        <end position="989"/>
    </location>
</feature>
<dbReference type="InterPro" id="IPR050778">
    <property type="entry name" value="Cueball_EGF_LRP_Nidogen"/>
</dbReference>
<dbReference type="PROSITE" id="PS01180">
    <property type="entry name" value="CUB"/>
    <property type="match status" value="1"/>
</dbReference>
<dbReference type="SMART" id="SM00408">
    <property type="entry name" value="IGc2"/>
    <property type="match status" value="2"/>
</dbReference>
<keyword evidence="1" id="KW-0245">EGF-like domain</keyword>
<dbReference type="InterPro" id="IPR001314">
    <property type="entry name" value="Peptidase_S1A"/>
</dbReference>
<dbReference type="OMA" id="NEDRTHF"/>
<dbReference type="SUPFAM" id="SSF63825">
    <property type="entry name" value="YWTD domain"/>
    <property type="match status" value="3"/>
</dbReference>
<feature type="repeat" description="LDL-receptor class B" evidence="10">
    <location>
        <begin position="267"/>
        <end position="309"/>
    </location>
</feature>
<dbReference type="SUPFAM" id="SSF50494">
    <property type="entry name" value="Trypsin-like serine proteases"/>
    <property type="match status" value="1"/>
</dbReference>
<dbReference type="PROSITE" id="PS00135">
    <property type="entry name" value="TRYPSIN_SER"/>
    <property type="match status" value="1"/>
</dbReference>
<feature type="repeat" description="LDL-receptor class B" evidence="10">
    <location>
        <begin position="990"/>
        <end position="1033"/>
    </location>
</feature>
<feature type="repeat" description="LDL-receptor class B" evidence="10">
    <location>
        <begin position="633"/>
        <end position="676"/>
    </location>
</feature>
<evidence type="ECO:0000256" key="2">
    <source>
        <dbReference type="ARBA" id="ARBA00022670"/>
    </source>
</evidence>
<dbReference type="CDD" id="cd00190">
    <property type="entry name" value="Tryp_SPc"/>
    <property type="match status" value="1"/>
</dbReference>
<dbReference type="InterPro" id="IPR033116">
    <property type="entry name" value="TRYPSIN_SER"/>
</dbReference>
<dbReference type="KEGG" id="aplc:110989171"/>
<evidence type="ECO:0000256" key="9">
    <source>
        <dbReference type="PROSITE-ProRule" id="PRU00059"/>
    </source>
</evidence>
<dbReference type="InterPro" id="IPR000859">
    <property type="entry name" value="CUB_dom"/>
</dbReference>
<accession>A0A8B7ZUD1</accession>
<dbReference type="SUPFAM" id="SSF48726">
    <property type="entry name" value="Immunoglobulin"/>
    <property type="match status" value="2"/>
</dbReference>
<keyword evidence="4" id="KW-0677">Repeat</keyword>
<organism evidence="15 16">
    <name type="scientific">Acanthaster planci</name>
    <name type="common">Crown-of-thorns starfish</name>
    <dbReference type="NCBI Taxonomy" id="133434"/>
    <lineage>
        <taxon>Eukaryota</taxon>
        <taxon>Metazoa</taxon>
        <taxon>Echinodermata</taxon>
        <taxon>Eleutherozoa</taxon>
        <taxon>Asterozoa</taxon>
        <taxon>Asteroidea</taxon>
        <taxon>Valvatacea</taxon>
        <taxon>Valvatida</taxon>
        <taxon>Acanthasteridae</taxon>
        <taxon>Acanthaster</taxon>
    </lineage>
</organism>
<feature type="domain" description="Ig-like" evidence="14">
    <location>
        <begin position="1128"/>
        <end position="1220"/>
    </location>
</feature>
<dbReference type="Gene3D" id="2.60.120.290">
    <property type="entry name" value="Spermadhesin, CUB domain"/>
    <property type="match status" value="1"/>
</dbReference>